<name>A0AAD2DB43_EUPCR</name>
<keyword evidence="1" id="KW-1133">Transmembrane helix</keyword>
<feature type="transmembrane region" description="Helical" evidence="1">
    <location>
        <begin position="107"/>
        <end position="130"/>
    </location>
</feature>
<feature type="transmembrane region" description="Helical" evidence="1">
    <location>
        <begin position="295"/>
        <end position="312"/>
    </location>
</feature>
<dbReference type="EMBL" id="CAMPGE010028731">
    <property type="protein sequence ID" value="CAI2386243.1"/>
    <property type="molecule type" value="Genomic_DNA"/>
</dbReference>
<reference evidence="2" key="1">
    <citation type="submission" date="2023-07" db="EMBL/GenBank/DDBJ databases">
        <authorList>
            <consortium name="AG Swart"/>
            <person name="Singh M."/>
            <person name="Singh A."/>
            <person name="Seah K."/>
            <person name="Emmerich C."/>
        </authorList>
    </citation>
    <scope>NUCLEOTIDE SEQUENCE</scope>
    <source>
        <strain evidence="2">DP1</strain>
    </source>
</reference>
<feature type="transmembrane region" description="Helical" evidence="1">
    <location>
        <begin position="12"/>
        <end position="35"/>
    </location>
</feature>
<feature type="transmembrane region" description="Helical" evidence="1">
    <location>
        <begin position="239"/>
        <end position="262"/>
    </location>
</feature>
<evidence type="ECO:0000313" key="2">
    <source>
        <dbReference type="EMBL" id="CAI2386243.1"/>
    </source>
</evidence>
<feature type="transmembrane region" description="Helical" evidence="1">
    <location>
        <begin position="198"/>
        <end position="219"/>
    </location>
</feature>
<dbReference type="AlphaFoldDB" id="A0AAD2DB43"/>
<protein>
    <submittedName>
        <fullName evidence="2">Uncharacterized protein</fullName>
    </submittedName>
</protein>
<organism evidence="2 3">
    <name type="scientific">Euplotes crassus</name>
    <dbReference type="NCBI Taxonomy" id="5936"/>
    <lineage>
        <taxon>Eukaryota</taxon>
        <taxon>Sar</taxon>
        <taxon>Alveolata</taxon>
        <taxon>Ciliophora</taxon>
        <taxon>Intramacronucleata</taxon>
        <taxon>Spirotrichea</taxon>
        <taxon>Hypotrichia</taxon>
        <taxon>Euplotida</taxon>
        <taxon>Euplotidae</taxon>
        <taxon>Moneuplotes</taxon>
    </lineage>
</organism>
<feature type="transmembrane region" description="Helical" evidence="1">
    <location>
        <begin position="55"/>
        <end position="72"/>
    </location>
</feature>
<evidence type="ECO:0000256" key="1">
    <source>
        <dbReference type="SAM" id="Phobius"/>
    </source>
</evidence>
<feature type="transmembrane region" description="Helical" evidence="1">
    <location>
        <begin position="84"/>
        <end position="101"/>
    </location>
</feature>
<gene>
    <name evidence="2" type="ORF">ECRASSUSDP1_LOCUS27852</name>
</gene>
<dbReference type="Proteomes" id="UP001295684">
    <property type="component" value="Unassembled WGS sequence"/>
</dbReference>
<comment type="caution">
    <text evidence="2">The sequence shown here is derived from an EMBL/GenBank/DDBJ whole genome shotgun (WGS) entry which is preliminary data.</text>
</comment>
<keyword evidence="1" id="KW-0812">Transmembrane</keyword>
<feature type="transmembrane region" description="Helical" evidence="1">
    <location>
        <begin position="167"/>
        <end position="191"/>
    </location>
</feature>
<feature type="transmembrane region" description="Helical" evidence="1">
    <location>
        <begin position="142"/>
        <end position="161"/>
    </location>
</feature>
<accession>A0AAD2DB43</accession>
<proteinExistence type="predicted"/>
<evidence type="ECO:0000313" key="3">
    <source>
        <dbReference type="Proteomes" id="UP001295684"/>
    </source>
</evidence>
<keyword evidence="3" id="KW-1185">Reference proteome</keyword>
<feature type="transmembrane region" description="Helical" evidence="1">
    <location>
        <begin position="269"/>
        <end position="289"/>
    </location>
</feature>
<keyword evidence="1" id="KW-0472">Membrane</keyword>
<sequence length="412" mass="47466">MKISNVSKNLVVSFTTFDGMINALMLLNQLMNAGMAQFSNPIMNTRLGSRRSLTFFHRHLWITVFTFMLACLKGQLKFPGKKDFHFIVVAGSLNMFLNMQLNSKNNSFFTLPFMMLFQPLFPAFVLMYLIGLGLDKWTPRKIAGCVFCILPALSYVTLYNITDENRFFKNFFLIIQIMYPAMGAISLRFAVLKGNLGIFNIAFWASLTATALAFSYYSFQYWLAPSPPFFSYTYQLGLMRIATIWIFRIIADTFNVCTFIYFTSKKKIAKAACFVTLNGMFIVLFNLLMGTYDTWIYAYLLFIYTGYSLIAYDRAKVSKAKLKKNIKIRYISHVDENHKEVKYSDFTFNSELNNHELMNTIKQVGKKMPIAELPSLEVSDSKDTVDFRENYFGQSTSGSRKNIKNKVISKTQ</sequence>